<dbReference type="Proteomes" id="UP000007875">
    <property type="component" value="Unassembled WGS sequence"/>
</dbReference>
<dbReference type="SMART" id="SM00121">
    <property type="entry name" value="IB"/>
    <property type="match status" value="1"/>
</dbReference>
<dbReference type="SMART" id="SM00214">
    <property type="entry name" value="VWC"/>
    <property type="match status" value="1"/>
</dbReference>
<dbReference type="InterPro" id="IPR050941">
    <property type="entry name" value="CCN"/>
</dbReference>
<dbReference type="InterPro" id="IPR043973">
    <property type="entry name" value="TSP1_CCN"/>
</dbReference>
<dbReference type="SUPFAM" id="SSF57184">
    <property type="entry name" value="Growth factor receptor domain"/>
    <property type="match status" value="1"/>
</dbReference>
<evidence type="ECO:0000313" key="12">
    <source>
        <dbReference type="Proteomes" id="UP000007875"/>
    </source>
</evidence>
<keyword evidence="12" id="KW-1185">Reference proteome</keyword>
<evidence type="ECO:0000256" key="4">
    <source>
        <dbReference type="ARBA" id="ARBA00022729"/>
    </source>
</evidence>
<dbReference type="PROSITE" id="PS50184">
    <property type="entry name" value="VWFC_2"/>
    <property type="match status" value="1"/>
</dbReference>
<protein>
    <submittedName>
        <fullName evidence="11">Uncharacterized protein</fullName>
    </submittedName>
</protein>
<dbReference type="InterPro" id="IPR000867">
    <property type="entry name" value="IGFBP-like"/>
</dbReference>
<feature type="signal peptide" evidence="7">
    <location>
        <begin position="1"/>
        <end position="24"/>
    </location>
</feature>
<proteinExistence type="inferred from homology"/>
<comment type="similarity">
    <text evidence="2">Belongs to the CCN family.</text>
</comment>
<reference evidence="11" key="3">
    <citation type="submission" date="2025-09" db="UniProtKB">
        <authorList>
            <consortium name="Ensembl"/>
        </authorList>
    </citation>
    <scope>IDENTIFICATION</scope>
</reference>
<dbReference type="InterPro" id="IPR009030">
    <property type="entry name" value="Growth_fac_rcpt_cys_sf"/>
</dbReference>
<evidence type="ECO:0000256" key="3">
    <source>
        <dbReference type="ARBA" id="ARBA00022525"/>
    </source>
</evidence>
<dbReference type="GO" id="GO:0007155">
    <property type="term" value="P:cell adhesion"/>
    <property type="evidence" value="ECO:0007669"/>
    <property type="project" value="TreeGrafter"/>
</dbReference>
<dbReference type="GO" id="GO:0045597">
    <property type="term" value="P:positive regulation of cell differentiation"/>
    <property type="evidence" value="ECO:0007669"/>
    <property type="project" value="TreeGrafter"/>
</dbReference>
<dbReference type="Pfam" id="PF00007">
    <property type="entry name" value="Cys_knot"/>
    <property type="match status" value="1"/>
</dbReference>
<dbReference type="SMART" id="SM00041">
    <property type="entry name" value="CT"/>
    <property type="match status" value="1"/>
</dbReference>
<dbReference type="PANTHER" id="PTHR11348:SF17">
    <property type="entry name" value="CCN"/>
    <property type="match status" value="1"/>
</dbReference>
<dbReference type="GO" id="GO:0007165">
    <property type="term" value="P:signal transduction"/>
    <property type="evidence" value="ECO:0007669"/>
    <property type="project" value="InterPro"/>
</dbReference>
<dbReference type="InterPro" id="IPR000884">
    <property type="entry name" value="TSP1_rpt"/>
</dbReference>
<keyword evidence="4 7" id="KW-0732">Signal</keyword>
<dbReference type="GeneTree" id="ENSGT00940000165814"/>
<dbReference type="InterPro" id="IPR036383">
    <property type="entry name" value="TSP1_rpt_sf"/>
</dbReference>
<evidence type="ECO:0000256" key="7">
    <source>
        <dbReference type="SAM" id="SignalP"/>
    </source>
</evidence>
<dbReference type="PROSITE" id="PS01185">
    <property type="entry name" value="CTCK_1"/>
    <property type="match status" value="1"/>
</dbReference>
<dbReference type="SUPFAM" id="SSF82895">
    <property type="entry name" value="TSP-1 type 1 repeat"/>
    <property type="match status" value="1"/>
</dbReference>
<keyword evidence="5" id="KW-1015">Disulfide bond</keyword>
<evidence type="ECO:0000259" key="8">
    <source>
        <dbReference type="PROSITE" id="PS01225"/>
    </source>
</evidence>
<evidence type="ECO:0000256" key="2">
    <source>
        <dbReference type="ARBA" id="ARBA00008125"/>
    </source>
</evidence>
<dbReference type="Ensembl" id="ENSCSAVT00000014117.1">
    <property type="protein sequence ID" value="ENSCSAVP00000013957.1"/>
    <property type="gene ID" value="ENSCSAVG00000008181.1"/>
</dbReference>
<accession>H2Z8P2</accession>
<feature type="domain" description="CTCK" evidence="8">
    <location>
        <begin position="290"/>
        <end position="365"/>
    </location>
</feature>
<dbReference type="GO" id="GO:0005615">
    <property type="term" value="C:extracellular space"/>
    <property type="evidence" value="ECO:0007669"/>
    <property type="project" value="TreeGrafter"/>
</dbReference>
<dbReference type="Gene3D" id="2.20.100.10">
    <property type="entry name" value="Thrombospondin type-1 (TSP1) repeat"/>
    <property type="match status" value="1"/>
</dbReference>
<evidence type="ECO:0000256" key="6">
    <source>
        <dbReference type="PROSITE-ProRule" id="PRU00039"/>
    </source>
</evidence>
<organism evidence="11 12">
    <name type="scientific">Ciona savignyi</name>
    <name type="common">Pacific transparent sea squirt</name>
    <dbReference type="NCBI Taxonomy" id="51511"/>
    <lineage>
        <taxon>Eukaryota</taxon>
        <taxon>Metazoa</taxon>
        <taxon>Chordata</taxon>
        <taxon>Tunicata</taxon>
        <taxon>Ascidiacea</taxon>
        <taxon>Phlebobranchia</taxon>
        <taxon>Cionidae</taxon>
        <taxon>Ciona</taxon>
    </lineage>
</organism>
<reference evidence="11" key="2">
    <citation type="submission" date="2025-08" db="UniProtKB">
        <authorList>
            <consortium name="Ensembl"/>
        </authorList>
    </citation>
    <scope>IDENTIFICATION</scope>
</reference>
<dbReference type="SMART" id="SM00209">
    <property type="entry name" value="TSP1"/>
    <property type="match status" value="1"/>
</dbReference>
<dbReference type="InterPro" id="IPR006208">
    <property type="entry name" value="Glyco_hormone_CN"/>
</dbReference>
<dbReference type="Pfam" id="PF19035">
    <property type="entry name" value="TSP1_CCN"/>
    <property type="match status" value="1"/>
</dbReference>
<keyword evidence="3" id="KW-0964">Secreted</keyword>
<feature type="chain" id="PRO_5003579109" evidence="7">
    <location>
        <begin position="25"/>
        <end position="387"/>
    </location>
</feature>
<evidence type="ECO:0000259" key="9">
    <source>
        <dbReference type="PROSITE" id="PS50184"/>
    </source>
</evidence>
<name>H2Z8P2_CIOSA</name>
<feature type="domain" description="IGFBP N-terminal" evidence="10">
    <location>
        <begin position="22"/>
        <end position="95"/>
    </location>
</feature>
<dbReference type="PANTHER" id="PTHR11348">
    <property type="entry name" value="CONNECTIVE TISSUE GROWTH FACTOR-RELATED"/>
    <property type="match status" value="1"/>
</dbReference>
<dbReference type="PROSITE" id="PS01225">
    <property type="entry name" value="CTCK_2"/>
    <property type="match status" value="1"/>
</dbReference>
<dbReference type="GO" id="GO:0005178">
    <property type="term" value="F:integrin binding"/>
    <property type="evidence" value="ECO:0007669"/>
    <property type="project" value="TreeGrafter"/>
</dbReference>
<dbReference type="Pfam" id="PF00219">
    <property type="entry name" value="IGFBP"/>
    <property type="match status" value="1"/>
</dbReference>
<dbReference type="GO" id="GO:0008201">
    <property type="term" value="F:heparin binding"/>
    <property type="evidence" value="ECO:0007669"/>
    <property type="project" value="TreeGrafter"/>
</dbReference>
<evidence type="ECO:0000256" key="1">
    <source>
        <dbReference type="ARBA" id="ARBA00004613"/>
    </source>
</evidence>
<dbReference type="InterPro" id="IPR001007">
    <property type="entry name" value="VWF_dom"/>
</dbReference>
<dbReference type="AlphaFoldDB" id="H2Z8P2"/>
<comment type="subcellular location">
    <subcellularLocation>
        <location evidence="1">Secreted</location>
    </subcellularLocation>
</comment>
<sequence length="387" mass="43370">MLTATPRLLCLLTTLLLFTNVVYTLCPYECACQNEPKHCPIGVSLVTDGCNCCKVCARQVGDECNDQEKVCDPHRNLFCDYSGSRSGDLGVCRARSGRPCMNNGVRLSSGAEYEPSCKYRCWCIDGNEGCLPLCPHETQVPKFSVCPNARLVPVSGECCDQWECDSPTGEVVRLPMERFWADYVEEKPENPAPRKLNRRVSHICVRKGEGGLRQVSKLNKVPFTARKFIGHSSCVVHTSAWSPCSKTCGLGVSVRVSNDNPQCQLSRGMRLCQLRPCQGNRYSPKKGRHCLRQKRAPKRETLTYAGCTSQRKSRPRYCGGCNNPSRCCTPKLTRTISVRFRCPNGSIFSKNVMVIRSCQCHSNCSRSAIHREVFQYALHDDMLRTTE</sequence>
<feature type="domain" description="VWFC" evidence="9">
    <location>
        <begin position="98"/>
        <end position="165"/>
    </location>
</feature>
<dbReference type="PROSITE" id="PS51323">
    <property type="entry name" value="IGFBP_N_2"/>
    <property type="match status" value="1"/>
</dbReference>
<dbReference type="eggNOG" id="ENOG502QQQQ">
    <property type="taxonomic scope" value="Eukaryota"/>
</dbReference>
<reference evidence="12" key="1">
    <citation type="submission" date="2003-08" db="EMBL/GenBank/DDBJ databases">
        <authorList>
            <person name="Birren B."/>
            <person name="Nusbaum C."/>
            <person name="Abebe A."/>
            <person name="Abouelleil A."/>
            <person name="Adekoya E."/>
            <person name="Ait-zahra M."/>
            <person name="Allen N."/>
            <person name="Allen T."/>
            <person name="An P."/>
            <person name="Anderson M."/>
            <person name="Anderson S."/>
            <person name="Arachchi H."/>
            <person name="Armbruster J."/>
            <person name="Bachantsang P."/>
            <person name="Baldwin J."/>
            <person name="Barry A."/>
            <person name="Bayul T."/>
            <person name="Blitshsteyn B."/>
            <person name="Bloom T."/>
            <person name="Blye J."/>
            <person name="Boguslavskiy L."/>
            <person name="Borowsky M."/>
            <person name="Boukhgalter B."/>
            <person name="Brunache A."/>
            <person name="Butler J."/>
            <person name="Calixte N."/>
            <person name="Calvo S."/>
            <person name="Camarata J."/>
            <person name="Campo K."/>
            <person name="Chang J."/>
            <person name="Cheshatsang Y."/>
            <person name="Citroen M."/>
            <person name="Collymore A."/>
            <person name="Considine T."/>
            <person name="Cook A."/>
            <person name="Cooke P."/>
            <person name="Corum B."/>
            <person name="Cuomo C."/>
            <person name="David R."/>
            <person name="Dawoe T."/>
            <person name="Degray S."/>
            <person name="Dodge S."/>
            <person name="Dooley K."/>
            <person name="Dorje P."/>
            <person name="Dorjee K."/>
            <person name="Dorris L."/>
            <person name="Duffey N."/>
            <person name="Dupes A."/>
            <person name="Elkins T."/>
            <person name="Engels R."/>
            <person name="Erickson J."/>
            <person name="Farina A."/>
            <person name="Faro S."/>
            <person name="Ferreira P."/>
            <person name="Fischer H."/>
            <person name="Fitzgerald M."/>
            <person name="Foley K."/>
            <person name="Gage D."/>
            <person name="Galagan J."/>
            <person name="Gearin G."/>
            <person name="Gnerre S."/>
            <person name="Gnirke A."/>
            <person name="Goyette A."/>
            <person name="Graham J."/>
            <person name="Grandbois E."/>
            <person name="Gyaltsen K."/>
            <person name="Hafez N."/>
            <person name="Hagopian D."/>
            <person name="Hagos B."/>
            <person name="Hall J."/>
            <person name="Hatcher B."/>
            <person name="Heller A."/>
            <person name="Higgins H."/>
            <person name="Honan T."/>
            <person name="Horn A."/>
            <person name="Houde N."/>
            <person name="Hughes L."/>
            <person name="Hulme W."/>
            <person name="Husby E."/>
            <person name="Iliev I."/>
            <person name="Jaffe D."/>
            <person name="Jones C."/>
            <person name="Kamal M."/>
            <person name="Kamat A."/>
            <person name="Kamvysselis M."/>
            <person name="Karlsson E."/>
            <person name="Kells C."/>
            <person name="Kieu A."/>
            <person name="Kisner P."/>
            <person name="Kodira C."/>
            <person name="Kulbokas E."/>
            <person name="Labutti K."/>
            <person name="Lama D."/>
            <person name="Landers T."/>
            <person name="Leger J."/>
            <person name="Levine S."/>
            <person name="Lewis D."/>
            <person name="Lewis T."/>
            <person name="Lindblad-toh K."/>
            <person name="Liu X."/>
            <person name="Lokyitsang T."/>
            <person name="Lokyitsang Y."/>
            <person name="Lucien O."/>
            <person name="Lui A."/>
            <person name="Ma L.J."/>
            <person name="Mabbitt R."/>
            <person name="Macdonald J."/>
            <person name="Maclean C."/>
            <person name="Major J."/>
            <person name="Manning J."/>
            <person name="Marabella R."/>
            <person name="Maru K."/>
            <person name="Matthews C."/>
            <person name="Mauceli E."/>
            <person name="Mccarthy M."/>
            <person name="Mcdonough S."/>
            <person name="Mcghee T."/>
            <person name="Meldrim J."/>
            <person name="Meneus L."/>
            <person name="Mesirov J."/>
            <person name="Mihalev A."/>
            <person name="Mihova T."/>
            <person name="Mikkelsen T."/>
            <person name="Mlenga V."/>
            <person name="Moru K."/>
            <person name="Mozes J."/>
            <person name="Mulrain L."/>
            <person name="Munson G."/>
            <person name="Naylor J."/>
            <person name="Newes C."/>
            <person name="Nguyen C."/>
            <person name="Nguyen N."/>
            <person name="Nguyen T."/>
            <person name="Nicol R."/>
            <person name="Nielsen C."/>
            <person name="Nizzari M."/>
            <person name="Norbu C."/>
            <person name="Norbu N."/>
            <person name="O'donnell P."/>
            <person name="Okoawo O."/>
            <person name="O'leary S."/>
            <person name="Omotosho B."/>
            <person name="O'neill K."/>
            <person name="Osman S."/>
            <person name="Parker S."/>
            <person name="Perrin D."/>
            <person name="Phunkhang P."/>
            <person name="Piqani B."/>
            <person name="Purcell S."/>
            <person name="Rachupka T."/>
            <person name="Ramasamy U."/>
            <person name="Rameau R."/>
            <person name="Ray V."/>
            <person name="Raymond C."/>
            <person name="Retta R."/>
            <person name="Richardson S."/>
            <person name="Rise C."/>
            <person name="Rodriguez J."/>
            <person name="Rogers J."/>
            <person name="Rogov P."/>
            <person name="Rutman M."/>
            <person name="Schupbach R."/>
            <person name="Seaman C."/>
            <person name="Settipalli S."/>
            <person name="Sharpe T."/>
            <person name="Sheridan J."/>
            <person name="Sherpa N."/>
            <person name="Shi J."/>
            <person name="Smirnov S."/>
            <person name="Smith C."/>
            <person name="Sougnez C."/>
            <person name="Spencer B."/>
            <person name="Stalker J."/>
            <person name="Stange-thomann N."/>
            <person name="Stavropoulos S."/>
            <person name="Stetson K."/>
            <person name="Stone C."/>
            <person name="Stone S."/>
            <person name="Stubbs M."/>
            <person name="Talamas J."/>
            <person name="Tchuinga P."/>
            <person name="Tenzing P."/>
            <person name="Tesfaye S."/>
            <person name="Theodore J."/>
            <person name="Thoulutsang Y."/>
            <person name="Topham K."/>
            <person name="Towey S."/>
            <person name="Tsamla T."/>
            <person name="Tsomo N."/>
            <person name="Vallee D."/>
            <person name="Vassiliev H."/>
            <person name="Venkataraman V."/>
            <person name="Vinson J."/>
            <person name="Vo A."/>
            <person name="Wade C."/>
            <person name="Wang S."/>
            <person name="Wangchuk T."/>
            <person name="Wangdi T."/>
            <person name="Whittaker C."/>
            <person name="Wilkinson J."/>
            <person name="Wu Y."/>
            <person name="Wyman D."/>
            <person name="Yadav S."/>
            <person name="Yang S."/>
            <person name="Yang X."/>
            <person name="Yeager S."/>
            <person name="Yee E."/>
            <person name="Young G."/>
            <person name="Zainoun J."/>
            <person name="Zembeck L."/>
            <person name="Zimmer A."/>
            <person name="Zody M."/>
            <person name="Lander E."/>
        </authorList>
    </citation>
    <scope>NUCLEOTIDE SEQUENCE [LARGE SCALE GENOMIC DNA]</scope>
</reference>
<evidence type="ECO:0000256" key="5">
    <source>
        <dbReference type="ARBA" id="ARBA00023157"/>
    </source>
</evidence>
<dbReference type="InterPro" id="IPR006207">
    <property type="entry name" value="Cys_knot_C"/>
</dbReference>
<evidence type="ECO:0000259" key="10">
    <source>
        <dbReference type="PROSITE" id="PS51323"/>
    </source>
</evidence>
<evidence type="ECO:0000313" key="11">
    <source>
        <dbReference type="Ensembl" id="ENSCSAVP00000013957.1"/>
    </source>
</evidence>
<dbReference type="GO" id="GO:0031012">
    <property type="term" value="C:extracellular matrix"/>
    <property type="evidence" value="ECO:0007669"/>
    <property type="project" value="TreeGrafter"/>
</dbReference>
<dbReference type="PROSITE" id="PS50092">
    <property type="entry name" value="TSP1"/>
    <property type="match status" value="1"/>
</dbReference>
<dbReference type="InParanoid" id="H2Z8P2"/>
<comment type="caution">
    <text evidence="6">Lacks conserved residue(s) required for the propagation of feature annotation.</text>
</comment>